<dbReference type="Proteomes" id="UP000316196">
    <property type="component" value="Unassembled WGS sequence"/>
</dbReference>
<protein>
    <recommendedName>
        <fullName evidence="4">Cys-tRNA(Pro)/Cys-tRNA(Cys) deacylase</fullName>
        <ecNumber evidence="4">4.2.-.-</ecNumber>
    </recommendedName>
</protein>
<gene>
    <name evidence="7" type="ORF">FB460_1472</name>
</gene>
<dbReference type="PANTHER" id="PTHR30411:SF0">
    <property type="entry name" value="CYS-TRNA(PRO)_CYS-TRNA(CYS) DEACYLASE YBAK"/>
    <property type="match status" value="1"/>
</dbReference>
<evidence type="ECO:0000256" key="3">
    <source>
        <dbReference type="ARBA" id="ARBA00023239"/>
    </source>
</evidence>
<dbReference type="Pfam" id="PF04073">
    <property type="entry name" value="tRNA_edit"/>
    <property type="match status" value="1"/>
</dbReference>
<dbReference type="Gene3D" id="3.90.960.10">
    <property type="entry name" value="YbaK/aminoacyl-tRNA synthetase-associated domain"/>
    <property type="match status" value="1"/>
</dbReference>
<evidence type="ECO:0000313" key="8">
    <source>
        <dbReference type="Proteomes" id="UP000316196"/>
    </source>
</evidence>
<name>A0A542ZBE1_9ACTN</name>
<evidence type="ECO:0000259" key="6">
    <source>
        <dbReference type="Pfam" id="PF04073"/>
    </source>
</evidence>
<keyword evidence="2 4" id="KW-0648">Protein biosynthesis</keyword>
<keyword evidence="3 4" id="KW-0456">Lyase</keyword>
<keyword evidence="8" id="KW-1185">Reference proteome</keyword>
<organism evidence="7 8">
    <name type="scientific">Propioniferax innocua</name>
    <dbReference type="NCBI Taxonomy" id="1753"/>
    <lineage>
        <taxon>Bacteria</taxon>
        <taxon>Bacillati</taxon>
        <taxon>Actinomycetota</taxon>
        <taxon>Actinomycetes</taxon>
        <taxon>Propionibacteriales</taxon>
        <taxon>Propionibacteriaceae</taxon>
        <taxon>Propioniferax</taxon>
    </lineage>
</organism>
<dbReference type="CDD" id="cd00002">
    <property type="entry name" value="YbaK_deacylase"/>
    <property type="match status" value="1"/>
</dbReference>
<dbReference type="InterPro" id="IPR007214">
    <property type="entry name" value="YbaK/aa-tRNA-synth-assoc-dom"/>
</dbReference>
<dbReference type="EC" id="4.2.-.-" evidence="4"/>
<evidence type="ECO:0000256" key="2">
    <source>
        <dbReference type="ARBA" id="ARBA00022917"/>
    </source>
</evidence>
<evidence type="ECO:0000313" key="7">
    <source>
        <dbReference type="EMBL" id="TQL57636.1"/>
    </source>
</evidence>
<dbReference type="InterPro" id="IPR004369">
    <property type="entry name" value="Prolyl-tRNA_editing_YbaK/EbsC"/>
</dbReference>
<feature type="domain" description="YbaK/aminoacyl-tRNA synthetase-associated" evidence="6">
    <location>
        <begin position="60"/>
        <end position="171"/>
    </location>
</feature>
<dbReference type="PANTHER" id="PTHR30411">
    <property type="entry name" value="CYTOPLASMIC PROTEIN"/>
    <property type="match status" value="1"/>
</dbReference>
<comment type="caution">
    <text evidence="7">The sequence shown here is derived from an EMBL/GenBank/DDBJ whole genome shotgun (WGS) entry which is preliminary data.</text>
</comment>
<evidence type="ECO:0000256" key="4">
    <source>
        <dbReference type="PIRNR" id="PIRNR006181"/>
    </source>
</evidence>
<feature type="region of interest" description="Disordered" evidence="5">
    <location>
        <begin position="1"/>
        <end position="20"/>
    </location>
</feature>
<proteinExistence type="inferred from homology"/>
<reference evidence="7 8" key="1">
    <citation type="submission" date="2019-06" db="EMBL/GenBank/DDBJ databases">
        <title>Sequencing the genomes of 1000 actinobacteria strains.</title>
        <authorList>
            <person name="Klenk H.-P."/>
        </authorList>
    </citation>
    <scope>NUCLEOTIDE SEQUENCE [LARGE SCALE GENOMIC DNA]</scope>
    <source>
        <strain evidence="7 8">DSM 8251</strain>
    </source>
</reference>
<dbReference type="GO" id="GO:0002161">
    <property type="term" value="F:aminoacyl-tRNA deacylase activity"/>
    <property type="evidence" value="ECO:0007669"/>
    <property type="project" value="InterPro"/>
</dbReference>
<dbReference type="GO" id="GO:0016829">
    <property type="term" value="F:lyase activity"/>
    <property type="evidence" value="ECO:0007669"/>
    <property type="project" value="UniProtKB-KW"/>
</dbReference>
<dbReference type="InterPro" id="IPR036754">
    <property type="entry name" value="YbaK/aa-tRNA-synt-asso_dom_sf"/>
</dbReference>
<evidence type="ECO:0000256" key="5">
    <source>
        <dbReference type="SAM" id="MobiDB-lite"/>
    </source>
</evidence>
<dbReference type="GO" id="GO:0006412">
    <property type="term" value="P:translation"/>
    <property type="evidence" value="ECO:0007669"/>
    <property type="project" value="UniProtKB-KW"/>
</dbReference>
<dbReference type="PIRSF" id="PIRSF006181">
    <property type="entry name" value="EbsC_YbaK"/>
    <property type="match status" value="1"/>
</dbReference>
<dbReference type="EMBL" id="VFOR01000002">
    <property type="protein sequence ID" value="TQL57636.1"/>
    <property type="molecule type" value="Genomic_DNA"/>
</dbReference>
<accession>A0A542ZBE1</accession>
<dbReference type="SUPFAM" id="SSF55826">
    <property type="entry name" value="YbaK/ProRS associated domain"/>
    <property type="match status" value="1"/>
</dbReference>
<comment type="similarity">
    <text evidence="1 4">Belongs to the prolyl-tRNA editing family. YbaK/EbsC subfamily.</text>
</comment>
<evidence type="ECO:0000256" key="1">
    <source>
        <dbReference type="ARBA" id="ARBA00009798"/>
    </source>
</evidence>
<sequence>MPFLRPRNMQPEGSDRFSSYSAPMVATPATLALEKAGIAFRVRQYEHDPEAVARGLPYGEEAAEALGLPAGQVFKTILVVVDGSPGVVIAPVSARIALKRAAQALGGRRASLMDPSDAERITGYVVGGISPVGQKRRLPTVLDAKAMEYAHVAVSAGRRGVDMELTPADLVAVTGATVRDLTM</sequence>
<dbReference type="AlphaFoldDB" id="A0A542ZBE1"/>